<dbReference type="RefSeq" id="WP_267880531.1">
    <property type="nucleotide sequence ID" value="NZ_JSWE01000058.1"/>
</dbReference>
<dbReference type="AlphaFoldDB" id="A0A0C1QPK3"/>
<comment type="caution">
    <text evidence="1">The sequence shown here is derived from an EMBL/GenBank/DDBJ whole genome shotgun (WGS) entry which is preliminary data.</text>
</comment>
<reference evidence="1 2" key="1">
    <citation type="submission" date="2014-11" db="EMBL/GenBank/DDBJ databases">
        <title>A Rickettsiales Symbiont of Amoebae With Ancient Features.</title>
        <authorList>
            <person name="Schulz F."/>
            <person name="Martijn J."/>
            <person name="Wascher F."/>
            <person name="Kostanjsek R."/>
            <person name="Ettema T.J."/>
            <person name="Horn M."/>
        </authorList>
    </citation>
    <scope>NUCLEOTIDE SEQUENCE [LARGE SCALE GENOMIC DNA]</scope>
    <source>
        <strain evidence="1 2">UWC36</strain>
    </source>
</reference>
<gene>
    <name evidence="1" type="ORF">NF27_CG01080</name>
</gene>
<protein>
    <submittedName>
        <fullName evidence="1">Uncharacterized protein</fullName>
    </submittedName>
</protein>
<name>A0A0C1QPK3_9RICK</name>
<organism evidence="1 2">
    <name type="scientific">Candidatus Jidaibacter acanthamoebae</name>
    <dbReference type="NCBI Taxonomy" id="86105"/>
    <lineage>
        <taxon>Bacteria</taxon>
        <taxon>Pseudomonadati</taxon>
        <taxon>Pseudomonadota</taxon>
        <taxon>Alphaproteobacteria</taxon>
        <taxon>Rickettsiales</taxon>
        <taxon>Candidatus Midichloriaceae</taxon>
        <taxon>Candidatus Jidaibacter</taxon>
    </lineage>
</organism>
<evidence type="ECO:0000313" key="2">
    <source>
        <dbReference type="Proteomes" id="UP000031258"/>
    </source>
</evidence>
<dbReference type="Proteomes" id="UP000031258">
    <property type="component" value="Unassembled WGS sequence"/>
</dbReference>
<dbReference type="EMBL" id="JSWE01000058">
    <property type="protein sequence ID" value="KIE05928.1"/>
    <property type="molecule type" value="Genomic_DNA"/>
</dbReference>
<evidence type="ECO:0000313" key="1">
    <source>
        <dbReference type="EMBL" id="KIE05928.1"/>
    </source>
</evidence>
<sequence>MSKEKKPPKKDVKKLSEALRQNLLRRKAQKKQKEVKQNAN</sequence>
<proteinExistence type="predicted"/>
<keyword evidence="2" id="KW-1185">Reference proteome</keyword>
<accession>A0A0C1QPK3</accession>